<dbReference type="AlphaFoldDB" id="A0AA88ZRJ6"/>
<name>A0AA88ZRJ6_CLONO</name>
<dbReference type="Pfam" id="PF02446">
    <property type="entry name" value="Glyco_hydro_77"/>
    <property type="match status" value="1"/>
</dbReference>
<dbReference type="RefSeq" id="WP_039248780.1">
    <property type="nucleotide sequence ID" value="NZ_JDRX01000003.1"/>
</dbReference>
<accession>A0AA88ZRJ6</accession>
<evidence type="ECO:0000256" key="6">
    <source>
        <dbReference type="ARBA" id="ARBA00022679"/>
    </source>
</evidence>
<dbReference type="InterPro" id="IPR017853">
    <property type="entry name" value="GH"/>
</dbReference>
<dbReference type="SUPFAM" id="SSF51445">
    <property type="entry name" value="(Trans)glycosidases"/>
    <property type="match status" value="1"/>
</dbReference>
<dbReference type="NCBIfam" id="TIGR00217">
    <property type="entry name" value="malQ"/>
    <property type="match status" value="1"/>
</dbReference>
<dbReference type="PANTHER" id="PTHR32438">
    <property type="entry name" value="4-ALPHA-GLUCANOTRANSFERASE DPE1, CHLOROPLASTIC/AMYLOPLASTIC"/>
    <property type="match status" value="1"/>
</dbReference>
<evidence type="ECO:0000313" key="12">
    <source>
        <dbReference type="EMBL" id="KGN03134.1"/>
    </source>
</evidence>
<reference evidence="12 13" key="1">
    <citation type="submission" date="2014-01" db="EMBL/GenBank/DDBJ databases">
        <title>Plasmidome dynamics in the species complex Clostridium novyi sensu lato converts strains of independent lineages into distinctly different pathogens.</title>
        <authorList>
            <person name="Skarin H."/>
            <person name="Segerman B."/>
        </authorList>
    </citation>
    <scope>NUCLEOTIDE SEQUENCE [LARGE SCALE GENOMIC DNA]</scope>
    <source>
        <strain evidence="12 13">4570</strain>
    </source>
</reference>
<comment type="caution">
    <text evidence="12">The sequence shown here is derived from an EMBL/GenBank/DDBJ whole genome shotgun (WGS) entry which is preliminary data.</text>
</comment>
<protein>
    <recommendedName>
        <fullName evidence="4 10">4-alpha-glucanotransferase</fullName>
        <ecNumber evidence="3 10">2.4.1.25</ecNumber>
    </recommendedName>
    <alternativeName>
        <fullName evidence="8 10">Amylomaltase</fullName>
    </alternativeName>
    <alternativeName>
        <fullName evidence="9 10">Disproportionating enzyme</fullName>
    </alternativeName>
</protein>
<evidence type="ECO:0000256" key="1">
    <source>
        <dbReference type="ARBA" id="ARBA00000439"/>
    </source>
</evidence>
<dbReference type="PANTHER" id="PTHR32438:SF5">
    <property type="entry name" value="4-ALPHA-GLUCANOTRANSFERASE DPE1, CHLOROPLASTIC_AMYLOPLASTIC"/>
    <property type="match status" value="1"/>
</dbReference>
<evidence type="ECO:0000256" key="11">
    <source>
        <dbReference type="SAM" id="Coils"/>
    </source>
</evidence>
<dbReference type="Proteomes" id="UP000030016">
    <property type="component" value="Unassembled WGS sequence"/>
</dbReference>
<evidence type="ECO:0000313" key="13">
    <source>
        <dbReference type="Proteomes" id="UP000030016"/>
    </source>
</evidence>
<evidence type="ECO:0000256" key="5">
    <source>
        <dbReference type="ARBA" id="ARBA00022676"/>
    </source>
</evidence>
<dbReference type="GO" id="GO:0005975">
    <property type="term" value="P:carbohydrate metabolic process"/>
    <property type="evidence" value="ECO:0007669"/>
    <property type="project" value="InterPro"/>
</dbReference>
<dbReference type="InterPro" id="IPR003385">
    <property type="entry name" value="Glyco_hydro_77"/>
</dbReference>
<feature type="coiled-coil region" evidence="11">
    <location>
        <begin position="113"/>
        <end position="181"/>
    </location>
</feature>
<dbReference type="EMBL" id="JDRX01000003">
    <property type="protein sequence ID" value="KGN03134.1"/>
    <property type="molecule type" value="Genomic_DNA"/>
</dbReference>
<dbReference type="NCBIfam" id="NF011080">
    <property type="entry name" value="PRK14508.1-3"/>
    <property type="match status" value="1"/>
</dbReference>
<evidence type="ECO:0000256" key="2">
    <source>
        <dbReference type="ARBA" id="ARBA00005684"/>
    </source>
</evidence>
<gene>
    <name evidence="12" type="ORF">Z969_02330</name>
</gene>
<evidence type="ECO:0000256" key="7">
    <source>
        <dbReference type="ARBA" id="ARBA00023277"/>
    </source>
</evidence>
<proteinExistence type="inferred from homology"/>
<dbReference type="GO" id="GO:0004134">
    <property type="term" value="F:4-alpha-glucanotransferase activity"/>
    <property type="evidence" value="ECO:0007669"/>
    <property type="project" value="UniProtKB-EC"/>
</dbReference>
<evidence type="ECO:0000256" key="8">
    <source>
        <dbReference type="ARBA" id="ARBA00031423"/>
    </source>
</evidence>
<sequence length="492" mass="57299">MFERSSGILMHITSLPSPYGIGTLGKEAYRFVDFLVEAGQKYWQVLPLGPTGYGDSPYQSFSAFAGNPYLIDLDLLCKEGLLEVNDYKNINFGSNCEEVDFEKIAENKMPILKIAFKNLKDKYKDELQQFREENNEWIEDYALYMALKVKNNLKSWQLWDKDIKLRKKDALNKARKELKDDIDYNIFLQFMFYKQWNNLKEYANKNGIKIIGDIPIYVAEDSADTWSNSELFLLDEYKRPIVVSGCPPDGFSETGQRWGNPIYNWRYLEETNYSWWVKRIKANSKLYDVTRIDHFRGFESYWQVPYGEETAINGEWVKGPAMKLFNVIKKELGDVDIIAEDLGYLTDEVRKFREDSGYPGMKVLEFAFDAREESDYLPHNYDKDCVVYTGTHDNDTVNGWFENANKSDVDFAIKYLKLTKEEGYNWGFIRGALSSVAYLAIAQLQDYLGLGTEARMNIPSTLGGNWKWRAKRQDINEDLSKKICEITKLYGR</sequence>
<keyword evidence="6 10" id="KW-0808">Transferase</keyword>
<dbReference type="EC" id="2.4.1.25" evidence="3 10"/>
<keyword evidence="11" id="KW-0175">Coiled coil</keyword>
<comment type="similarity">
    <text evidence="2 10">Belongs to the disproportionating enzyme family.</text>
</comment>
<evidence type="ECO:0000256" key="9">
    <source>
        <dbReference type="ARBA" id="ARBA00031501"/>
    </source>
</evidence>
<organism evidence="12 13">
    <name type="scientific">Clostridium novyi A str. 4570</name>
    <dbReference type="NCBI Taxonomy" id="1444290"/>
    <lineage>
        <taxon>Bacteria</taxon>
        <taxon>Bacillati</taxon>
        <taxon>Bacillota</taxon>
        <taxon>Clostridia</taxon>
        <taxon>Eubacteriales</taxon>
        <taxon>Clostridiaceae</taxon>
        <taxon>Clostridium</taxon>
    </lineage>
</organism>
<evidence type="ECO:0000256" key="3">
    <source>
        <dbReference type="ARBA" id="ARBA00012560"/>
    </source>
</evidence>
<dbReference type="Gene3D" id="3.20.20.80">
    <property type="entry name" value="Glycosidases"/>
    <property type="match status" value="1"/>
</dbReference>
<keyword evidence="7 10" id="KW-0119">Carbohydrate metabolism</keyword>
<evidence type="ECO:0000256" key="10">
    <source>
        <dbReference type="RuleBase" id="RU361207"/>
    </source>
</evidence>
<dbReference type="NCBIfam" id="NF011079">
    <property type="entry name" value="PRK14508.1-2"/>
    <property type="match status" value="1"/>
</dbReference>
<evidence type="ECO:0000256" key="4">
    <source>
        <dbReference type="ARBA" id="ARBA00020295"/>
    </source>
</evidence>
<comment type="catalytic activity">
    <reaction evidence="1 10">
        <text>Transfers a segment of a (1-&gt;4)-alpha-D-glucan to a new position in an acceptor, which may be glucose or a (1-&gt;4)-alpha-D-glucan.</text>
        <dbReference type="EC" id="2.4.1.25"/>
    </reaction>
</comment>
<keyword evidence="5 10" id="KW-0328">Glycosyltransferase</keyword>